<organism evidence="2 3">
    <name type="scientific">Citrobacter freundii</name>
    <dbReference type="NCBI Taxonomy" id="546"/>
    <lineage>
        <taxon>Bacteria</taxon>
        <taxon>Pseudomonadati</taxon>
        <taxon>Pseudomonadota</taxon>
        <taxon>Gammaproteobacteria</taxon>
        <taxon>Enterobacterales</taxon>
        <taxon>Enterobacteriaceae</taxon>
        <taxon>Citrobacter</taxon>
        <taxon>Citrobacter freundii complex</taxon>
    </lineage>
</organism>
<dbReference type="InterPro" id="IPR005835">
    <property type="entry name" value="NTP_transferase_dom"/>
</dbReference>
<comment type="caution">
    <text evidence="2">The sequence shown here is derived from an EMBL/GenBank/DDBJ whole genome shotgun (WGS) entry which is preliminary data.</text>
</comment>
<evidence type="ECO:0000313" key="3">
    <source>
        <dbReference type="Proteomes" id="UP000019194"/>
    </source>
</evidence>
<dbReference type="EMBL" id="CBWP010000021">
    <property type="protein sequence ID" value="CDL36956.1"/>
    <property type="molecule type" value="Genomic_DNA"/>
</dbReference>
<dbReference type="GO" id="GO:0004475">
    <property type="term" value="F:mannose-1-phosphate guanylyltransferase (GTP) activity"/>
    <property type="evidence" value="ECO:0007669"/>
    <property type="project" value="TreeGrafter"/>
</dbReference>
<dbReference type="Gene3D" id="3.90.550.10">
    <property type="entry name" value="Spore Coat Polysaccharide Biosynthesis Protein SpsA, Chain A"/>
    <property type="match status" value="1"/>
</dbReference>
<evidence type="ECO:0000259" key="1">
    <source>
        <dbReference type="Pfam" id="PF00483"/>
    </source>
</evidence>
<dbReference type="AlphaFoldDB" id="A0A7G2IIJ2"/>
<dbReference type="PANTHER" id="PTHR46390:SF1">
    <property type="entry name" value="MANNOSE-1-PHOSPHATE GUANYLYLTRANSFERASE"/>
    <property type="match status" value="1"/>
</dbReference>
<dbReference type="Pfam" id="PF00483">
    <property type="entry name" value="NTP_transferase"/>
    <property type="match status" value="1"/>
</dbReference>
<dbReference type="InterPro" id="IPR051161">
    <property type="entry name" value="Mannose-6P_isomerase_type2"/>
</dbReference>
<keyword evidence="2" id="KW-0548">Nucleotidyltransferase</keyword>
<evidence type="ECO:0000313" key="2">
    <source>
        <dbReference type="EMBL" id="CDL36956.1"/>
    </source>
</evidence>
<accession>A0A7G2IIJ2</accession>
<reference evidence="2 3" key="1">
    <citation type="submission" date="2013-10" db="EMBL/GenBank/DDBJ databases">
        <title>Antibiotic resistance diversity of beta-lactamase producers in the General Hospital Vienna.</title>
        <authorList>
            <person name="Barisic I."/>
            <person name="Mitteregger D."/>
            <person name="Hirschl A.M."/>
            <person name="Noehammer C."/>
            <person name="Wiesinger-Mayr H."/>
        </authorList>
    </citation>
    <scope>NUCLEOTIDE SEQUENCE [LARGE SCALE GENOMIC DNA]</scope>
    <source>
        <strain evidence="2 3">ISC11</strain>
    </source>
</reference>
<protein>
    <submittedName>
        <fullName evidence="2">Mannose-1-phosphate guanylyltransferase (GDP)</fullName>
        <ecNumber evidence="2">2.7.7.22</ecNumber>
    </submittedName>
</protein>
<dbReference type="Proteomes" id="UP000019194">
    <property type="component" value="Unassembled WGS sequence"/>
</dbReference>
<dbReference type="EC" id="2.7.7.22" evidence="2"/>
<feature type="domain" description="Nucleotidyl transferase" evidence="1">
    <location>
        <begin position="9"/>
        <end position="166"/>
    </location>
</feature>
<sequence>MMSQSKLFPVVMAGGSGSRLWPLSRVLYPKQFLCLKGDLTMLQTTICRLNGVECESPVVICNEQHRFIVAEQLRQLHKLTENIILEPAGRNTAPAIALAALAAKRQSPGEDPLLLVLAADHMIADEEAFREAVRNAMPYASAGKLVTFGIVPDQPETGYGYIRRGEVSPTNTDAVAFEVAQFC</sequence>
<dbReference type="GO" id="GO:0009298">
    <property type="term" value="P:GDP-mannose biosynthetic process"/>
    <property type="evidence" value="ECO:0007669"/>
    <property type="project" value="TreeGrafter"/>
</dbReference>
<proteinExistence type="predicted"/>
<dbReference type="SUPFAM" id="SSF53448">
    <property type="entry name" value="Nucleotide-diphospho-sugar transferases"/>
    <property type="match status" value="1"/>
</dbReference>
<keyword evidence="2" id="KW-0808">Transferase</keyword>
<dbReference type="GO" id="GO:0008928">
    <property type="term" value="F:mannose-1-phosphate guanylyltransferase (GDP) activity"/>
    <property type="evidence" value="ECO:0007669"/>
    <property type="project" value="UniProtKB-EC"/>
</dbReference>
<dbReference type="InterPro" id="IPR029044">
    <property type="entry name" value="Nucleotide-diphossugar_trans"/>
</dbReference>
<dbReference type="PANTHER" id="PTHR46390">
    <property type="entry name" value="MANNOSE-1-PHOSPHATE GUANYLYLTRANSFERASE"/>
    <property type="match status" value="1"/>
</dbReference>
<name>A0A7G2IIJ2_CITFR</name>